<name>A0ABP4W6U4_9MICO</name>
<dbReference type="EMBL" id="BAAAPN010000011">
    <property type="protein sequence ID" value="GAA1746599.1"/>
    <property type="molecule type" value="Genomic_DNA"/>
</dbReference>
<keyword evidence="1" id="KW-0812">Transmembrane</keyword>
<keyword evidence="1" id="KW-1133">Transmembrane helix</keyword>
<sequence length="206" mass="20950">MTPHVALLKRLAGALLVLIGLVPLAFGTYAAARLGTSGSATFVVKGVGTSPVLLTPDVLNRTDLPVEIALTPRRGASALVVIGTPSDTQAALGTAGHTRVTGVDVRAGQATTADTAGGAVEPLGELTLWRKTEQVTAPAIVTMTQATAPESVLIAPAGAGLASMALTWANPTWFYQALVLAASGGLLMTVGWLLVRPAPKAKELAR</sequence>
<evidence type="ECO:0000313" key="2">
    <source>
        <dbReference type="EMBL" id="GAA1746599.1"/>
    </source>
</evidence>
<reference evidence="3" key="1">
    <citation type="journal article" date="2019" name="Int. J. Syst. Evol. Microbiol.">
        <title>The Global Catalogue of Microorganisms (GCM) 10K type strain sequencing project: providing services to taxonomists for standard genome sequencing and annotation.</title>
        <authorList>
            <consortium name="The Broad Institute Genomics Platform"/>
            <consortium name="The Broad Institute Genome Sequencing Center for Infectious Disease"/>
            <person name="Wu L."/>
            <person name="Ma J."/>
        </authorList>
    </citation>
    <scope>NUCLEOTIDE SEQUENCE [LARGE SCALE GENOMIC DNA]</scope>
    <source>
        <strain evidence="3">JCM 15591</strain>
    </source>
</reference>
<protein>
    <submittedName>
        <fullName evidence="2">Uncharacterized protein</fullName>
    </submittedName>
</protein>
<gene>
    <name evidence="2" type="ORF">GCM10009810_04010</name>
</gene>
<keyword evidence="1" id="KW-0472">Membrane</keyword>
<accession>A0ABP4W6U4</accession>
<feature type="transmembrane region" description="Helical" evidence="1">
    <location>
        <begin position="173"/>
        <end position="195"/>
    </location>
</feature>
<organism evidence="2 3">
    <name type="scientific">Nostocoides vanveenii</name>
    <dbReference type="NCBI Taxonomy" id="330835"/>
    <lineage>
        <taxon>Bacteria</taxon>
        <taxon>Bacillati</taxon>
        <taxon>Actinomycetota</taxon>
        <taxon>Actinomycetes</taxon>
        <taxon>Micrococcales</taxon>
        <taxon>Intrasporangiaceae</taxon>
        <taxon>Nostocoides</taxon>
    </lineage>
</organism>
<comment type="caution">
    <text evidence="2">The sequence shown here is derived from an EMBL/GenBank/DDBJ whole genome shotgun (WGS) entry which is preliminary data.</text>
</comment>
<evidence type="ECO:0000313" key="3">
    <source>
        <dbReference type="Proteomes" id="UP001501475"/>
    </source>
</evidence>
<dbReference type="RefSeq" id="WP_344061365.1">
    <property type="nucleotide sequence ID" value="NZ_BAAAPN010000011.1"/>
</dbReference>
<dbReference type="Proteomes" id="UP001501475">
    <property type="component" value="Unassembled WGS sequence"/>
</dbReference>
<keyword evidence="3" id="KW-1185">Reference proteome</keyword>
<proteinExistence type="predicted"/>
<evidence type="ECO:0000256" key="1">
    <source>
        <dbReference type="SAM" id="Phobius"/>
    </source>
</evidence>